<dbReference type="PANTHER" id="PTHR33383">
    <property type="entry name" value="MEMBRANE PROTEIN INSERTION EFFICIENCY FACTOR-RELATED"/>
    <property type="match status" value="1"/>
</dbReference>
<sequence>MKTILIGFIKIYQKIISPLTPPSCRFYPTCSHYGVEAIEKHGALKGTWLAIRRISKCHPFHEGGFDPVPEKIINKK</sequence>
<dbReference type="EMBL" id="BJYL01000029">
    <property type="protein sequence ID" value="GEN83876.1"/>
    <property type="molecule type" value="Genomic_DNA"/>
</dbReference>
<keyword evidence="3" id="KW-1185">Reference proteome</keyword>
<reference evidence="2 3" key="1">
    <citation type="submission" date="2019-07" db="EMBL/GenBank/DDBJ databases">
        <title>Whole genome shotgun sequence of Sporosarcina luteola NBRC 105378.</title>
        <authorList>
            <person name="Hosoyama A."/>
            <person name="Uohara A."/>
            <person name="Ohji S."/>
            <person name="Ichikawa N."/>
        </authorList>
    </citation>
    <scope>NUCLEOTIDE SEQUENCE [LARGE SCALE GENOMIC DNA]</scope>
    <source>
        <strain evidence="2 3">NBRC 105378</strain>
    </source>
</reference>
<dbReference type="InterPro" id="IPR002696">
    <property type="entry name" value="Membr_insert_effic_factor_YidD"/>
</dbReference>
<comment type="subcellular location">
    <subcellularLocation>
        <location evidence="1">Cell membrane</location>
        <topology evidence="1">Peripheral membrane protein</topology>
        <orientation evidence="1">Cytoplasmic side</orientation>
    </subcellularLocation>
</comment>
<dbReference type="PANTHER" id="PTHR33383:SF1">
    <property type="entry name" value="MEMBRANE PROTEIN INSERTION EFFICIENCY FACTOR-RELATED"/>
    <property type="match status" value="1"/>
</dbReference>
<dbReference type="RefSeq" id="WP_147058217.1">
    <property type="nucleotide sequence ID" value="NZ_BJYL01000029.1"/>
</dbReference>
<dbReference type="HAMAP" id="MF_00386">
    <property type="entry name" value="UPF0161_YidD"/>
    <property type="match status" value="1"/>
</dbReference>
<evidence type="ECO:0000313" key="2">
    <source>
        <dbReference type="EMBL" id="GEN83876.1"/>
    </source>
</evidence>
<accession>A0A511Z8U6</accession>
<organism evidence="2 3">
    <name type="scientific">Sporosarcina luteola</name>
    <dbReference type="NCBI Taxonomy" id="582850"/>
    <lineage>
        <taxon>Bacteria</taxon>
        <taxon>Bacillati</taxon>
        <taxon>Bacillota</taxon>
        <taxon>Bacilli</taxon>
        <taxon>Bacillales</taxon>
        <taxon>Caryophanaceae</taxon>
        <taxon>Sporosarcina</taxon>
    </lineage>
</organism>
<dbReference type="Pfam" id="PF01809">
    <property type="entry name" value="YidD"/>
    <property type="match status" value="1"/>
</dbReference>
<evidence type="ECO:0000313" key="3">
    <source>
        <dbReference type="Proteomes" id="UP000321901"/>
    </source>
</evidence>
<dbReference type="NCBIfam" id="TIGR00278">
    <property type="entry name" value="membrane protein insertion efficiency factor YidD"/>
    <property type="match status" value="1"/>
</dbReference>
<protein>
    <recommendedName>
        <fullName evidence="1">Putative membrane protein insertion efficiency factor</fullName>
    </recommendedName>
</protein>
<gene>
    <name evidence="2" type="ORF">SLU01_21880</name>
</gene>
<evidence type="ECO:0000256" key="1">
    <source>
        <dbReference type="HAMAP-Rule" id="MF_00386"/>
    </source>
</evidence>
<dbReference type="Proteomes" id="UP000321901">
    <property type="component" value="Unassembled WGS sequence"/>
</dbReference>
<proteinExistence type="inferred from homology"/>
<dbReference type="AlphaFoldDB" id="A0A511Z8U6"/>
<keyword evidence="1" id="KW-0472">Membrane</keyword>
<dbReference type="OrthoDB" id="9801753at2"/>
<comment type="similarity">
    <text evidence="1">Belongs to the UPF0161 family.</text>
</comment>
<comment type="caution">
    <text evidence="2">The sequence shown here is derived from an EMBL/GenBank/DDBJ whole genome shotgun (WGS) entry which is preliminary data.</text>
</comment>
<dbReference type="GO" id="GO:0005886">
    <property type="term" value="C:plasma membrane"/>
    <property type="evidence" value="ECO:0007669"/>
    <property type="project" value="UniProtKB-SubCell"/>
</dbReference>
<comment type="function">
    <text evidence="1">Could be involved in insertion of integral membrane proteins into the membrane.</text>
</comment>
<dbReference type="SMART" id="SM01234">
    <property type="entry name" value="Haemolytic"/>
    <property type="match status" value="1"/>
</dbReference>
<name>A0A511Z8U6_9BACL</name>
<keyword evidence="1" id="KW-1003">Cell membrane</keyword>